<dbReference type="InterPro" id="IPR029058">
    <property type="entry name" value="AB_hydrolase_fold"/>
</dbReference>
<dbReference type="GO" id="GO:0003824">
    <property type="term" value="F:catalytic activity"/>
    <property type="evidence" value="ECO:0007669"/>
    <property type="project" value="UniProtKB-ARBA"/>
</dbReference>
<sequence length="264" mass="28542">MSVLGSVVSRDGSVVGFEVTGHGRPLVLVHGGTADRSRWAPVLRQLADRFTVYAVDRRGRGLSTAEAETYALAREGEDIAAVAEAAGRDVYVVAHSYGALCSLEAATITDAIGRMVLYEPPIPTRGNPVFSAKVRDRIRSAPDPQTRLETFFREVIHVPESELPAMRRTPVWQARLAAVHTIVRELDAVEEFTVSDRLTRISVPVRLFLGTESPAYFAPAAEAVAAALPHADVVPLHGQDHLAIDRDPEQFVAQVLGFVSGMAG</sequence>
<dbReference type="AlphaFoldDB" id="A0A1H2UMP7"/>
<feature type="domain" description="AB hydrolase-1" evidence="1">
    <location>
        <begin position="26"/>
        <end position="253"/>
    </location>
</feature>
<dbReference type="EMBL" id="FNON01000001">
    <property type="protein sequence ID" value="SDW57337.1"/>
    <property type="molecule type" value="Genomic_DNA"/>
</dbReference>
<dbReference type="SUPFAM" id="SSF53474">
    <property type="entry name" value="alpha/beta-Hydrolases"/>
    <property type="match status" value="1"/>
</dbReference>
<evidence type="ECO:0000313" key="2">
    <source>
        <dbReference type="EMBL" id="SDW57337.1"/>
    </source>
</evidence>
<accession>A0A1H2UMP7</accession>
<dbReference type="PANTHER" id="PTHR43194">
    <property type="entry name" value="HYDROLASE ALPHA/BETA FOLD FAMILY"/>
    <property type="match status" value="1"/>
</dbReference>
<dbReference type="PANTHER" id="PTHR43194:SF5">
    <property type="entry name" value="PIMELOYL-[ACYL-CARRIER PROTEIN] METHYL ESTER ESTERASE"/>
    <property type="match status" value="1"/>
</dbReference>
<dbReference type="Pfam" id="PF12697">
    <property type="entry name" value="Abhydrolase_6"/>
    <property type="match status" value="1"/>
</dbReference>
<reference evidence="2 3" key="1">
    <citation type="submission" date="2016-10" db="EMBL/GenBank/DDBJ databases">
        <authorList>
            <person name="de Groot N.N."/>
        </authorList>
    </citation>
    <scope>NUCLEOTIDE SEQUENCE [LARGE SCALE GENOMIC DNA]</scope>
    <source>
        <strain evidence="2 3">CPCC 202699</strain>
    </source>
</reference>
<dbReference type="OrthoDB" id="63519at2"/>
<organism evidence="2 3">
    <name type="scientific">Amycolatopsis xylanica</name>
    <dbReference type="NCBI Taxonomy" id="589385"/>
    <lineage>
        <taxon>Bacteria</taxon>
        <taxon>Bacillati</taxon>
        <taxon>Actinomycetota</taxon>
        <taxon>Actinomycetes</taxon>
        <taxon>Pseudonocardiales</taxon>
        <taxon>Pseudonocardiaceae</taxon>
        <taxon>Amycolatopsis</taxon>
    </lineage>
</organism>
<dbReference type="InterPro" id="IPR050228">
    <property type="entry name" value="Carboxylesterase_BioH"/>
</dbReference>
<protein>
    <submittedName>
        <fullName evidence="2">Pimeloyl-ACP methyl ester carboxylesterase</fullName>
    </submittedName>
</protein>
<dbReference type="Proteomes" id="UP000199515">
    <property type="component" value="Unassembled WGS sequence"/>
</dbReference>
<name>A0A1H2UMP7_9PSEU</name>
<dbReference type="RefSeq" id="WP_091286946.1">
    <property type="nucleotide sequence ID" value="NZ_FNON01000001.1"/>
</dbReference>
<evidence type="ECO:0000313" key="3">
    <source>
        <dbReference type="Proteomes" id="UP000199515"/>
    </source>
</evidence>
<dbReference type="STRING" id="589385.SAMN05421504_101936"/>
<dbReference type="InterPro" id="IPR000073">
    <property type="entry name" value="AB_hydrolase_1"/>
</dbReference>
<gene>
    <name evidence="2" type="ORF">SAMN05421504_101936</name>
</gene>
<dbReference type="Gene3D" id="3.40.50.1820">
    <property type="entry name" value="alpha/beta hydrolase"/>
    <property type="match status" value="1"/>
</dbReference>
<evidence type="ECO:0000259" key="1">
    <source>
        <dbReference type="Pfam" id="PF12697"/>
    </source>
</evidence>
<proteinExistence type="predicted"/>
<keyword evidence="3" id="KW-1185">Reference proteome</keyword>